<evidence type="ECO:0000256" key="5">
    <source>
        <dbReference type="ARBA" id="ARBA00022989"/>
    </source>
</evidence>
<dbReference type="Gene3D" id="3.30.60.30">
    <property type="match status" value="1"/>
</dbReference>
<evidence type="ECO:0000256" key="3">
    <source>
        <dbReference type="ARBA" id="ARBA00022475"/>
    </source>
</evidence>
<feature type="transmembrane region" description="Helical" evidence="8">
    <location>
        <begin position="386"/>
        <end position="409"/>
    </location>
</feature>
<evidence type="ECO:0000313" key="11">
    <source>
        <dbReference type="EMBL" id="CAH1241775.1"/>
    </source>
</evidence>
<dbReference type="PROSITE" id="PS51465">
    <property type="entry name" value="KAZAL_2"/>
    <property type="match status" value="1"/>
</dbReference>
<keyword evidence="3" id="KW-1003">Cell membrane</keyword>
<reference evidence="11" key="1">
    <citation type="submission" date="2022-01" db="EMBL/GenBank/DDBJ databases">
        <authorList>
            <person name="Braso-Vives M."/>
        </authorList>
    </citation>
    <scope>NUCLEOTIDE SEQUENCE</scope>
</reference>
<keyword evidence="6 8" id="KW-0472">Membrane</keyword>
<keyword evidence="8" id="KW-0406">Ion transport</keyword>
<dbReference type="SUPFAM" id="SSF100895">
    <property type="entry name" value="Kazal-type serine protease inhibitors"/>
    <property type="match status" value="1"/>
</dbReference>
<organism evidence="11 12">
    <name type="scientific">Branchiostoma lanceolatum</name>
    <name type="common">Common lancelet</name>
    <name type="synonym">Amphioxus lanceolatum</name>
    <dbReference type="NCBI Taxonomy" id="7740"/>
    <lineage>
        <taxon>Eukaryota</taxon>
        <taxon>Metazoa</taxon>
        <taxon>Chordata</taxon>
        <taxon>Cephalochordata</taxon>
        <taxon>Leptocardii</taxon>
        <taxon>Amphioxiformes</taxon>
        <taxon>Branchiostomatidae</taxon>
        <taxon>Branchiostoma</taxon>
    </lineage>
</organism>
<dbReference type="OrthoDB" id="5062115at2759"/>
<dbReference type="Pfam" id="PF07648">
    <property type="entry name" value="Kazal_2"/>
    <property type="match status" value="1"/>
</dbReference>
<dbReference type="AlphaFoldDB" id="A0A8J9YU39"/>
<dbReference type="Proteomes" id="UP000838412">
    <property type="component" value="Chromosome 12"/>
</dbReference>
<evidence type="ECO:0000313" key="12">
    <source>
        <dbReference type="Proteomes" id="UP000838412"/>
    </source>
</evidence>
<evidence type="ECO:0000256" key="6">
    <source>
        <dbReference type="ARBA" id="ARBA00023136"/>
    </source>
</evidence>
<proteinExistence type="inferred from homology"/>
<dbReference type="SUPFAM" id="SSF103473">
    <property type="entry name" value="MFS general substrate transporter"/>
    <property type="match status" value="1"/>
</dbReference>
<dbReference type="InterPro" id="IPR036058">
    <property type="entry name" value="Kazal_dom_sf"/>
</dbReference>
<dbReference type="EMBL" id="OV696697">
    <property type="protein sequence ID" value="CAH1241775.1"/>
    <property type="molecule type" value="Genomic_DNA"/>
</dbReference>
<feature type="transmembrane region" description="Helical" evidence="8">
    <location>
        <begin position="343"/>
        <end position="366"/>
    </location>
</feature>
<accession>A0A8J9YU39</accession>
<dbReference type="GO" id="GO:0006811">
    <property type="term" value="P:monoatomic ion transport"/>
    <property type="evidence" value="ECO:0007669"/>
    <property type="project" value="UniProtKB-KW"/>
</dbReference>
<comment type="similarity">
    <text evidence="2 8">Belongs to the organo anion transporter (TC 2.A.60) family.</text>
</comment>
<name>A0A8J9YU39_BRALA</name>
<dbReference type="InterPro" id="IPR002350">
    <property type="entry name" value="Kazal_dom"/>
</dbReference>
<gene>
    <name evidence="11" type="primary">SLCO4C1</name>
    <name evidence="11" type="ORF">BLAG_LOCUS5256</name>
</gene>
<feature type="transmembrane region" description="Helical" evidence="8">
    <location>
        <begin position="280"/>
        <end position="304"/>
    </location>
</feature>
<sequence length="680" mass="72535">MASIPKVRFLGIRKIADDTMVTSASDNSSRQSDLKGIQLDNGRDQVDTRYGWGPFKPDCLQVFNNPKWFLFFVSWAAFAQGVIVNGLINGALTTLEKRFQLPSSQTGLISAGYEIGFGSLCVFISYLGGFGYKPRWIATGVFLMGAGSLIFATPHFATGPYETGSATNNLCKPRNDTTAEACSTDEATYGELSNFFYVFLIAQVLNGVGAIPLFIFGPQYLEQSLPSATSGIYEGIFLAMSYVGSAVGYILSGQLLTLYIDFDLENTIPPPRGPTDPRWFGAWWVGHLGCTCLAWLLVLPIAAFPKELPGTAMVRAAKVSEAHASTVKAPNLGKGIKGFLRSLALLARTPTIVFTTITATGLYFNLNAIGTFGPKFMENQFGMTSSMAPLIFGALLLAGSMVGSLVSGAVIKWRRLSVAGLLRMCIVLTAVQLLLSPGMLLKCETVELDNSANCACPAVYDVVCGADGKEYVSPCHAGCTSDLGGDPQVYGECSCVPPKMDATMPGNATLEGGGMVKSGRCVSGCWQMYVFLLILFLLGVTLSALSPPAYGIAFRSVPEHLSAFALGAQMVFVRLLGSIPSPIAIGALLDLTCELWQGDLSDDASCGTRGACWVNDRFTAGFYLTLMIGGISLMMVISVILALRYYKPVDKDADVGMEASTTAGRRSSPVAVDNFGFESG</sequence>
<evidence type="ECO:0000256" key="8">
    <source>
        <dbReference type="RuleBase" id="RU362056"/>
    </source>
</evidence>
<feature type="transmembrane region" description="Helical" evidence="8">
    <location>
        <begin position="236"/>
        <end position="260"/>
    </location>
</feature>
<keyword evidence="4 8" id="KW-0812">Transmembrane</keyword>
<feature type="transmembrane region" description="Helical" evidence="8">
    <location>
        <begin position="68"/>
        <end position="88"/>
    </location>
</feature>
<feature type="domain" description="Major facilitator superfamily (MFS) profile" evidence="9">
    <location>
        <begin position="69"/>
        <end position="647"/>
    </location>
</feature>
<feature type="transmembrane region" description="Helical" evidence="8">
    <location>
        <begin position="526"/>
        <end position="550"/>
    </location>
</feature>
<dbReference type="PROSITE" id="PS50850">
    <property type="entry name" value="MFS"/>
    <property type="match status" value="1"/>
</dbReference>
<keyword evidence="7" id="KW-1015">Disulfide bond</keyword>
<protein>
    <recommendedName>
        <fullName evidence="8">Solute carrier organic anion transporter family member</fullName>
    </recommendedName>
</protein>
<dbReference type="InterPro" id="IPR020846">
    <property type="entry name" value="MFS_dom"/>
</dbReference>
<feature type="transmembrane region" description="Helical" evidence="8">
    <location>
        <begin position="108"/>
        <end position="129"/>
    </location>
</feature>
<keyword evidence="8" id="KW-0813">Transport</keyword>
<dbReference type="GO" id="GO:0015347">
    <property type="term" value="F:sodium-independent organic anion transmembrane transporter activity"/>
    <property type="evidence" value="ECO:0007669"/>
    <property type="project" value="TreeGrafter"/>
</dbReference>
<feature type="domain" description="Kazal-like" evidence="10">
    <location>
        <begin position="444"/>
        <end position="494"/>
    </location>
</feature>
<dbReference type="Gene3D" id="1.20.1250.20">
    <property type="entry name" value="MFS general substrate transporter like domains"/>
    <property type="match status" value="1"/>
</dbReference>
<dbReference type="Pfam" id="PF03137">
    <property type="entry name" value="OATP"/>
    <property type="match status" value="1"/>
</dbReference>
<dbReference type="GO" id="GO:0016323">
    <property type="term" value="C:basolateral plasma membrane"/>
    <property type="evidence" value="ECO:0007669"/>
    <property type="project" value="TreeGrafter"/>
</dbReference>
<dbReference type="PANTHER" id="PTHR11388">
    <property type="entry name" value="ORGANIC ANION TRANSPORTER"/>
    <property type="match status" value="1"/>
</dbReference>
<evidence type="ECO:0000256" key="4">
    <source>
        <dbReference type="ARBA" id="ARBA00022692"/>
    </source>
</evidence>
<dbReference type="InterPro" id="IPR036259">
    <property type="entry name" value="MFS_trans_sf"/>
</dbReference>
<comment type="caution">
    <text evidence="8">Lacks conserved residue(s) required for the propagation of feature annotation.</text>
</comment>
<keyword evidence="5 8" id="KW-1133">Transmembrane helix</keyword>
<feature type="transmembrane region" description="Helical" evidence="8">
    <location>
        <begin position="136"/>
        <end position="157"/>
    </location>
</feature>
<feature type="transmembrane region" description="Helical" evidence="8">
    <location>
        <begin position="622"/>
        <end position="643"/>
    </location>
</feature>
<keyword evidence="12" id="KW-1185">Reference proteome</keyword>
<evidence type="ECO:0000256" key="7">
    <source>
        <dbReference type="ARBA" id="ARBA00023157"/>
    </source>
</evidence>
<comment type="subcellular location">
    <subcellularLocation>
        <location evidence="1 8">Cell membrane</location>
        <topology evidence="1 8">Multi-pass membrane protein</topology>
    </subcellularLocation>
</comment>
<evidence type="ECO:0000256" key="2">
    <source>
        <dbReference type="ARBA" id="ARBA00009657"/>
    </source>
</evidence>
<dbReference type="InterPro" id="IPR004156">
    <property type="entry name" value="OATP"/>
</dbReference>
<dbReference type="NCBIfam" id="TIGR00805">
    <property type="entry name" value="oat"/>
    <property type="match status" value="1"/>
</dbReference>
<dbReference type="PANTHER" id="PTHR11388:SF160">
    <property type="entry name" value="SOLUTE CARRIER ORGANIC ANION TRANSPORTER FAMILY MEMBER"/>
    <property type="match status" value="1"/>
</dbReference>
<evidence type="ECO:0000259" key="9">
    <source>
        <dbReference type="PROSITE" id="PS50850"/>
    </source>
</evidence>
<evidence type="ECO:0000256" key="1">
    <source>
        <dbReference type="ARBA" id="ARBA00004651"/>
    </source>
</evidence>
<dbReference type="GO" id="GO:0043252">
    <property type="term" value="P:sodium-independent organic anion transport"/>
    <property type="evidence" value="ECO:0007669"/>
    <property type="project" value="TreeGrafter"/>
</dbReference>
<evidence type="ECO:0000259" key="10">
    <source>
        <dbReference type="PROSITE" id="PS51465"/>
    </source>
</evidence>
<feature type="transmembrane region" description="Helical" evidence="8">
    <location>
        <begin position="195"/>
        <end position="216"/>
    </location>
</feature>